<dbReference type="SUPFAM" id="SSF55073">
    <property type="entry name" value="Nucleotide cyclase"/>
    <property type="match status" value="1"/>
</dbReference>
<dbReference type="AlphaFoldDB" id="A0A941EGY9"/>
<keyword evidence="4" id="KW-1185">Reference proteome</keyword>
<dbReference type="InterPro" id="IPR003018">
    <property type="entry name" value="GAF"/>
</dbReference>
<sequence>MDGYGRGATGGPPSGLPDGPPAGPPESWGHGSHAAPIGSAQSAWRRASESGPGAHAAPTGYGPAGAAAAPGAPQQYPVAYVDSAANLAVRLRALAKFTKLIADASSTIDVAEAAAAEAYRQLDAASVSISMWERDTGLLRVLVSHGGQLGEGVSDRPANETYPVTDFPTVLLSEDEVGPWIQTAEAGSGDPKRVDLMRRRGLRCALIAPIVFGGRAWGELYAARATHQPDYSEADLDYAEALSTQVAAGLARASQMEHIERLALTDQLTGLANRRAFDARLDAAMDRHNTDGTVVSLVLCDGNGLKRINDTHGHDHGDALLVELGACVSAAASRLPRALAARLGGDEFCLLIEGFTADDAVAAAEDLCLRALTVRGGEGMSCGVASTGDPIGRVATRDGLFRLADAAQYRAKRSRSLSPVIAGRGQPPDPELPIQQRGVPVAAGRGRASAPIEALLGQALAGLDKLPPNAQRADRVEVIVDQVARGLDAASWYIYRRATQQGPLYQERSAVYRAASESGSYTIPGALPESHQRAVEASPTAPPHWIEPIPRVAEQLRGFGAVTPAVGQDSNWNPGDLGISPEFLAAAGYTSALSAGATAADGSQWLVAVLLDEISLWALPALPLLRVLLATSVTT</sequence>
<dbReference type="Pfam" id="PF01590">
    <property type="entry name" value="GAF"/>
    <property type="match status" value="1"/>
</dbReference>
<dbReference type="PANTHER" id="PTHR45138">
    <property type="entry name" value="REGULATORY COMPONENTS OF SENSORY TRANSDUCTION SYSTEM"/>
    <property type="match status" value="1"/>
</dbReference>
<dbReference type="InterPro" id="IPR000160">
    <property type="entry name" value="GGDEF_dom"/>
</dbReference>
<gene>
    <name evidence="3" type="ORF">KDK95_30005</name>
</gene>
<accession>A0A941EGY9</accession>
<organism evidence="3 4">
    <name type="scientific">Actinospica acidithermotolerans</name>
    <dbReference type="NCBI Taxonomy" id="2828514"/>
    <lineage>
        <taxon>Bacteria</taxon>
        <taxon>Bacillati</taxon>
        <taxon>Actinomycetota</taxon>
        <taxon>Actinomycetes</taxon>
        <taxon>Catenulisporales</taxon>
        <taxon>Actinospicaceae</taxon>
        <taxon>Actinospica</taxon>
    </lineage>
</organism>
<dbReference type="PANTHER" id="PTHR45138:SF24">
    <property type="entry name" value="DIGUANYLATE CYCLASE DGCC-RELATED"/>
    <property type="match status" value="1"/>
</dbReference>
<reference evidence="3" key="1">
    <citation type="submission" date="2021-04" db="EMBL/GenBank/DDBJ databases">
        <title>Genome based classification of Actinospica acidithermotolerans sp. nov., an actinobacterium isolated from an Indonesian hot spring.</title>
        <authorList>
            <person name="Kusuma A.B."/>
            <person name="Putra K.E."/>
            <person name="Nafisah S."/>
            <person name="Loh J."/>
            <person name="Nouioui I."/>
            <person name="Goodfellow M."/>
        </authorList>
    </citation>
    <scope>NUCLEOTIDE SEQUENCE</scope>
    <source>
        <strain evidence="3">MGRD01-02</strain>
    </source>
</reference>
<feature type="compositionally biased region" description="Gly residues" evidence="1">
    <location>
        <begin position="1"/>
        <end position="13"/>
    </location>
</feature>
<evidence type="ECO:0000313" key="4">
    <source>
        <dbReference type="Proteomes" id="UP000676325"/>
    </source>
</evidence>
<dbReference type="Pfam" id="PF00990">
    <property type="entry name" value="GGDEF"/>
    <property type="match status" value="1"/>
</dbReference>
<dbReference type="SUPFAM" id="SSF55781">
    <property type="entry name" value="GAF domain-like"/>
    <property type="match status" value="1"/>
</dbReference>
<dbReference type="SMART" id="SM00065">
    <property type="entry name" value="GAF"/>
    <property type="match status" value="1"/>
</dbReference>
<comment type="caution">
    <text evidence="3">The sequence shown here is derived from an EMBL/GenBank/DDBJ whole genome shotgun (WGS) entry which is preliminary data.</text>
</comment>
<feature type="region of interest" description="Disordered" evidence="1">
    <location>
        <begin position="1"/>
        <end position="59"/>
    </location>
</feature>
<dbReference type="Gene3D" id="3.30.70.270">
    <property type="match status" value="1"/>
</dbReference>
<feature type="domain" description="GGDEF" evidence="2">
    <location>
        <begin position="293"/>
        <end position="425"/>
    </location>
</feature>
<dbReference type="PROSITE" id="PS50887">
    <property type="entry name" value="GGDEF"/>
    <property type="match status" value="1"/>
</dbReference>
<name>A0A941EGY9_9ACTN</name>
<evidence type="ECO:0000259" key="2">
    <source>
        <dbReference type="PROSITE" id="PS50887"/>
    </source>
</evidence>
<dbReference type="GO" id="GO:1902201">
    <property type="term" value="P:negative regulation of bacterial-type flagellum-dependent cell motility"/>
    <property type="evidence" value="ECO:0007669"/>
    <property type="project" value="TreeGrafter"/>
</dbReference>
<dbReference type="SMART" id="SM00267">
    <property type="entry name" value="GGDEF"/>
    <property type="match status" value="1"/>
</dbReference>
<evidence type="ECO:0000256" key="1">
    <source>
        <dbReference type="SAM" id="MobiDB-lite"/>
    </source>
</evidence>
<proteinExistence type="predicted"/>
<dbReference type="InterPro" id="IPR029787">
    <property type="entry name" value="Nucleotide_cyclase"/>
</dbReference>
<evidence type="ECO:0000313" key="3">
    <source>
        <dbReference type="EMBL" id="MBR7830573.1"/>
    </source>
</evidence>
<dbReference type="CDD" id="cd01949">
    <property type="entry name" value="GGDEF"/>
    <property type="match status" value="1"/>
</dbReference>
<dbReference type="GO" id="GO:0052621">
    <property type="term" value="F:diguanylate cyclase activity"/>
    <property type="evidence" value="ECO:0007669"/>
    <property type="project" value="UniProtKB-EC"/>
</dbReference>
<dbReference type="Proteomes" id="UP000676325">
    <property type="component" value="Unassembled WGS sequence"/>
</dbReference>
<dbReference type="NCBIfam" id="TIGR00254">
    <property type="entry name" value="GGDEF"/>
    <property type="match status" value="1"/>
</dbReference>
<protein>
    <submittedName>
        <fullName evidence="3">Diguanylate cyclase</fullName>
        <ecNumber evidence="3">2.7.7.65</ecNumber>
    </submittedName>
</protein>
<dbReference type="Gene3D" id="3.30.450.40">
    <property type="match status" value="1"/>
</dbReference>
<dbReference type="EC" id="2.7.7.65" evidence="3"/>
<dbReference type="InterPro" id="IPR050469">
    <property type="entry name" value="Diguanylate_Cyclase"/>
</dbReference>
<dbReference type="InterPro" id="IPR043128">
    <property type="entry name" value="Rev_trsase/Diguanyl_cyclase"/>
</dbReference>
<keyword evidence="3" id="KW-0548">Nucleotidyltransferase</keyword>
<feature type="compositionally biased region" description="Pro residues" evidence="1">
    <location>
        <begin position="14"/>
        <end position="24"/>
    </location>
</feature>
<dbReference type="GO" id="GO:0043709">
    <property type="term" value="P:cell adhesion involved in single-species biofilm formation"/>
    <property type="evidence" value="ECO:0007669"/>
    <property type="project" value="TreeGrafter"/>
</dbReference>
<dbReference type="InterPro" id="IPR029016">
    <property type="entry name" value="GAF-like_dom_sf"/>
</dbReference>
<dbReference type="EMBL" id="JAGSOH010000141">
    <property type="protein sequence ID" value="MBR7830573.1"/>
    <property type="molecule type" value="Genomic_DNA"/>
</dbReference>
<dbReference type="RefSeq" id="WP_212521698.1">
    <property type="nucleotide sequence ID" value="NZ_JAGSOH010000141.1"/>
</dbReference>
<keyword evidence="3" id="KW-0808">Transferase</keyword>
<dbReference type="GO" id="GO:0005886">
    <property type="term" value="C:plasma membrane"/>
    <property type="evidence" value="ECO:0007669"/>
    <property type="project" value="TreeGrafter"/>
</dbReference>